<name>A0A6G5A3U0_RHIMP</name>
<evidence type="ECO:0000313" key="2">
    <source>
        <dbReference type="EMBL" id="NIE44697.1"/>
    </source>
</evidence>
<dbReference type="AlphaFoldDB" id="A0A6G5A3U0"/>
<reference evidence="2" key="1">
    <citation type="submission" date="2020-03" db="EMBL/GenBank/DDBJ databases">
        <title>A transcriptome and proteome of the tick Rhipicephalus microplus shaped by the genetic composition of its hosts and developmental stage.</title>
        <authorList>
            <person name="Garcia G.R."/>
            <person name="Ribeiro J.M.C."/>
            <person name="Maruyama S.R."/>
            <person name="Gardinasse L.G."/>
            <person name="Nelson K."/>
            <person name="Ferreira B.R."/>
            <person name="Andrade T.G."/>
            <person name="Santos I.K.F.M."/>
        </authorList>
    </citation>
    <scope>NUCLEOTIDE SEQUENCE</scope>
    <source>
        <strain evidence="2">NSGR</strain>
        <tissue evidence="2">Salivary glands</tissue>
    </source>
</reference>
<feature type="transmembrane region" description="Helical" evidence="1">
    <location>
        <begin position="6"/>
        <end position="23"/>
    </location>
</feature>
<keyword evidence="1" id="KW-0472">Membrane</keyword>
<proteinExistence type="predicted"/>
<dbReference type="EMBL" id="GIKN01002424">
    <property type="protein sequence ID" value="NIE44697.1"/>
    <property type="molecule type" value="Transcribed_RNA"/>
</dbReference>
<keyword evidence="1" id="KW-0812">Transmembrane</keyword>
<evidence type="ECO:0000256" key="1">
    <source>
        <dbReference type="SAM" id="Phobius"/>
    </source>
</evidence>
<organism evidence="2">
    <name type="scientific">Rhipicephalus microplus</name>
    <name type="common">Cattle tick</name>
    <name type="synonym">Boophilus microplus</name>
    <dbReference type="NCBI Taxonomy" id="6941"/>
    <lineage>
        <taxon>Eukaryota</taxon>
        <taxon>Metazoa</taxon>
        <taxon>Ecdysozoa</taxon>
        <taxon>Arthropoda</taxon>
        <taxon>Chelicerata</taxon>
        <taxon>Arachnida</taxon>
        <taxon>Acari</taxon>
        <taxon>Parasitiformes</taxon>
        <taxon>Ixodida</taxon>
        <taxon>Ixodoidea</taxon>
        <taxon>Ixodidae</taxon>
        <taxon>Rhipicephalinae</taxon>
        <taxon>Rhipicephalus</taxon>
        <taxon>Boophilus</taxon>
    </lineage>
</organism>
<protein>
    <submittedName>
        <fullName evidence="2">Putative secreted protein</fullName>
    </submittedName>
</protein>
<keyword evidence="1" id="KW-1133">Transmembrane helix</keyword>
<accession>A0A6G5A3U0</accession>
<sequence>MCQVRIYFFFISTMISLTLVSSLNHSAFFLSLKVTLIIFLSVPRWVILNLNSTLFEVSKFLLCKYVLARSSCYIPSS</sequence>